<dbReference type="RefSeq" id="WP_200273437.1">
    <property type="nucleotide sequence ID" value="NZ_JAENIJ010000044.1"/>
</dbReference>
<gene>
    <name evidence="1" type="ORF">JIN85_18135</name>
</gene>
<comment type="caution">
    <text evidence="1">The sequence shown here is derived from an EMBL/GenBank/DDBJ whole genome shotgun (WGS) entry which is preliminary data.</text>
</comment>
<keyword evidence="2" id="KW-1185">Reference proteome</keyword>
<evidence type="ECO:0000313" key="2">
    <source>
        <dbReference type="Proteomes" id="UP000603141"/>
    </source>
</evidence>
<dbReference type="PANTHER" id="PTHR31270:SF1">
    <property type="entry name" value="GLUTAMINYL-PEPTIDE CYCLOTRANSFERASE"/>
    <property type="match status" value="1"/>
</dbReference>
<dbReference type="AlphaFoldDB" id="A0A934SFQ0"/>
<dbReference type="GO" id="GO:0016603">
    <property type="term" value="F:glutaminyl-peptide cyclotransferase activity"/>
    <property type="evidence" value="ECO:0007669"/>
    <property type="project" value="InterPro"/>
</dbReference>
<evidence type="ECO:0000313" key="1">
    <source>
        <dbReference type="EMBL" id="MBK1884343.1"/>
    </source>
</evidence>
<reference evidence="1" key="1">
    <citation type="submission" date="2021-01" db="EMBL/GenBank/DDBJ databases">
        <title>Modified the classification status of verrucomicrobia.</title>
        <authorList>
            <person name="Feng X."/>
        </authorList>
    </citation>
    <scope>NUCLEOTIDE SEQUENCE</scope>
    <source>
        <strain evidence="1">KCTC 22041</strain>
    </source>
</reference>
<proteinExistence type="predicted"/>
<dbReference type="PANTHER" id="PTHR31270">
    <property type="entry name" value="GLUTAMINYL-PEPTIDE CYCLOTRANSFERASE"/>
    <property type="match status" value="1"/>
</dbReference>
<accession>A0A934SFQ0</accession>
<dbReference type="SUPFAM" id="SSF50969">
    <property type="entry name" value="YVTN repeat-like/Quinoprotein amine dehydrogenase"/>
    <property type="match status" value="1"/>
</dbReference>
<dbReference type="EMBL" id="JAENIJ010000044">
    <property type="protein sequence ID" value="MBK1884343.1"/>
    <property type="molecule type" value="Genomic_DNA"/>
</dbReference>
<name>A0A934SFQ0_9BACT</name>
<sequence length="263" mass="29392">MKTMIRNFLTLWVMPLVASFALFGCKSGGEVPVNLGYEVISVVPHDIGAYTQGLQIKDGRMFESTGQYGESTLRELEKETGKVLRKRSFPASIFGEGITLHQGELWMLTWQEEKGFVLDPETFKQIRQFHYKGEGWGLTSNGTDLIMSDGGSALDFVNGADFSVKKSVEVTNQGRSLRALNELEYVGGSVFANIYMTDRIARIDPESGAVTGWLDLSGLRSRLPQSNRAEVLNGVAYDEKTGHFWVTGKYWPQMFEIKLAEPK</sequence>
<dbReference type="Proteomes" id="UP000603141">
    <property type="component" value="Unassembled WGS sequence"/>
</dbReference>
<organism evidence="1 2">
    <name type="scientific">Luteolibacter pohnpeiensis</name>
    <dbReference type="NCBI Taxonomy" id="454153"/>
    <lineage>
        <taxon>Bacteria</taxon>
        <taxon>Pseudomonadati</taxon>
        <taxon>Verrucomicrobiota</taxon>
        <taxon>Verrucomicrobiia</taxon>
        <taxon>Verrucomicrobiales</taxon>
        <taxon>Verrucomicrobiaceae</taxon>
        <taxon>Luteolibacter</taxon>
    </lineage>
</organism>
<dbReference type="PROSITE" id="PS51257">
    <property type="entry name" value="PROKAR_LIPOPROTEIN"/>
    <property type="match status" value="1"/>
</dbReference>
<dbReference type="InterPro" id="IPR007788">
    <property type="entry name" value="QCT"/>
</dbReference>
<protein>
    <submittedName>
        <fullName evidence="1">Glutaminyl-peptide cyclotransferase</fullName>
    </submittedName>
</protein>
<dbReference type="InterPro" id="IPR011044">
    <property type="entry name" value="Quino_amine_DH_bsu"/>
</dbReference>
<dbReference type="Pfam" id="PF05096">
    <property type="entry name" value="Glu_cyclase_2"/>
    <property type="match status" value="1"/>
</dbReference>